<feature type="transmembrane region" description="Helical" evidence="1">
    <location>
        <begin position="262"/>
        <end position="282"/>
    </location>
</feature>
<accession>A0ABP1S692</accession>
<reference evidence="2 3" key="1">
    <citation type="submission" date="2024-08" db="EMBL/GenBank/DDBJ databases">
        <authorList>
            <person name="Cucini C."/>
            <person name="Frati F."/>
        </authorList>
    </citation>
    <scope>NUCLEOTIDE SEQUENCE [LARGE SCALE GENOMIC DNA]</scope>
</reference>
<protein>
    <recommendedName>
        <fullName evidence="4">Gustatory receptor</fullName>
    </recommendedName>
</protein>
<evidence type="ECO:0000313" key="3">
    <source>
        <dbReference type="Proteomes" id="UP001642540"/>
    </source>
</evidence>
<gene>
    <name evidence="2" type="ORF">ODALV1_LOCUS30287</name>
</gene>
<evidence type="ECO:0000256" key="1">
    <source>
        <dbReference type="SAM" id="Phobius"/>
    </source>
</evidence>
<feature type="transmembrane region" description="Helical" evidence="1">
    <location>
        <begin position="350"/>
        <end position="370"/>
    </location>
</feature>
<feature type="transmembrane region" description="Helical" evidence="1">
    <location>
        <begin position="50"/>
        <end position="74"/>
    </location>
</feature>
<dbReference type="InterPro" id="IPR009318">
    <property type="entry name" value="Gustatory_rcpt"/>
</dbReference>
<keyword evidence="1" id="KW-1133">Transmembrane helix</keyword>
<feature type="transmembrane region" description="Helical" evidence="1">
    <location>
        <begin position="318"/>
        <end position="338"/>
    </location>
</feature>
<proteinExistence type="predicted"/>
<organism evidence="2 3">
    <name type="scientific">Orchesella dallaii</name>
    <dbReference type="NCBI Taxonomy" id="48710"/>
    <lineage>
        <taxon>Eukaryota</taxon>
        <taxon>Metazoa</taxon>
        <taxon>Ecdysozoa</taxon>
        <taxon>Arthropoda</taxon>
        <taxon>Hexapoda</taxon>
        <taxon>Collembola</taxon>
        <taxon>Entomobryomorpha</taxon>
        <taxon>Entomobryoidea</taxon>
        <taxon>Orchesellidae</taxon>
        <taxon>Orchesellinae</taxon>
        <taxon>Orchesella</taxon>
    </lineage>
</organism>
<sequence length="505" mass="57961">MSAKGSKRGERKISNTTNCGEADLSHFTLISKRQSPVIETTSVELEHSTFHVFILLEPFLNVCFFLLLIPFRIVKNSQGFYERKRNLIQQIFSTLVIVLVLTYYLLDLRMFVEYNLKDDPKDVFRRATGVLFHMIPLCWVITFWWRATSFDDILSHLQHHRLQRQLIPEAAAACITSKKSGWKLIWFLKITLLLTFARLFNILYYLWEGSVECCLNHVISRALYNLYISKDFISIETEDRLNSTVLNSASYALVPIHVLFEFIPMIFEQFCLTGAVMVFAACEKFSKKFQSLRTHKVIKGIFSCYLDLDSTVESINNIFGPSILLFIMRLYPLFIWSTINRIGVNSVSEILMKVWDVVIIVLLVAIAAGANGKLNKYKRWLFHASLSESELSPHQLRIPRSSLGSESVASVKDTDTPIFSHDAKIEMKLELAAMHREMSTEVIGLKGCNLFTITPSFILSMIGILITYTIVLLQFMTTPKENDPVEDSIIKETYVTDNSTEESIY</sequence>
<dbReference type="Proteomes" id="UP001642540">
    <property type="component" value="Unassembled WGS sequence"/>
</dbReference>
<comment type="caution">
    <text evidence="2">The sequence shown here is derived from an EMBL/GenBank/DDBJ whole genome shotgun (WGS) entry which is preliminary data.</text>
</comment>
<feature type="transmembrane region" description="Helical" evidence="1">
    <location>
        <begin position="186"/>
        <end position="207"/>
    </location>
</feature>
<evidence type="ECO:0008006" key="4">
    <source>
        <dbReference type="Google" id="ProtNLM"/>
    </source>
</evidence>
<feature type="transmembrane region" description="Helical" evidence="1">
    <location>
        <begin position="456"/>
        <end position="476"/>
    </location>
</feature>
<dbReference type="PANTHER" id="PTHR21143">
    <property type="entry name" value="INVERTEBRATE GUSTATORY RECEPTOR"/>
    <property type="match status" value="1"/>
</dbReference>
<evidence type="ECO:0000313" key="2">
    <source>
        <dbReference type="EMBL" id="CAL8144754.1"/>
    </source>
</evidence>
<feature type="transmembrane region" description="Helical" evidence="1">
    <location>
        <begin position="126"/>
        <end position="145"/>
    </location>
</feature>
<dbReference type="EMBL" id="CAXLJM020000161">
    <property type="protein sequence ID" value="CAL8144754.1"/>
    <property type="molecule type" value="Genomic_DNA"/>
</dbReference>
<feature type="transmembrane region" description="Helical" evidence="1">
    <location>
        <begin position="86"/>
        <end position="106"/>
    </location>
</feature>
<keyword evidence="3" id="KW-1185">Reference proteome</keyword>
<keyword evidence="1" id="KW-0812">Transmembrane</keyword>
<name>A0ABP1S692_9HEXA</name>
<dbReference type="Pfam" id="PF06151">
    <property type="entry name" value="Trehalose_recp"/>
    <property type="match status" value="1"/>
</dbReference>
<dbReference type="PANTHER" id="PTHR21143:SF133">
    <property type="entry name" value="GUSTATORY AND PHEROMONE RECEPTOR 32A-RELATED"/>
    <property type="match status" value="1"/>
</dbReference>
<keyword evidence="1" id="KW-0472">Membrane</keyword>